<dbReference type="GO" id="GO:0030313">
    <property type="term" value="C:cell envelope"/>
    <property type="evidence" value="ECO:0007669"/>
    <property type="project" value="UniProtKB-SubCell"/>
</dbReference>
<dbReference type="GO" id="GO:0009055">
    <property type="term" value="F:electron transfer activity"/>
    <property type="evidence" value="ECO:0007669"/>
    <property type="project" value="InterPro"/>
</dbReference>
<feature type="region of interest" description="Disordered" evidence="8">
    <location>
        <begin position="32"/>
        <end position="54"/>
    </location>
</feature>
<dbReference type="Gene3D" id="1.10.760.10">
    <property type="entry name" value="Cytochrome c-like domain"/>
    <property type="match status" value="2"/>
</dbReference>
<dbReference type="SUPFAM" id="SSF46626">
    <property type="entry name" value="Cytochrome c"/>
    <property type="match status" value="2"/>
</dbReference>
<comment type="subcellular location">
    <subcellularLocation>
        <location evidence="1">Cell envelope</location>
    </subcellularLocation>
</comment>
<proteinExistence type="predicted"/>
<dbReference type="Proteomes" id="UP000184532">
    <property type="component" value="Unassembled WGS sequence"/>
</dbReference>
<dbReference type="InterPro" id="IPR009056">
    <property type="entry name" value="Cyt_c-like_dom"/>
</dbReference>
<reference evidence="11" key="1">
    <citation type="submission" date="2016-11" db="EMBL/GenBank/DDBJ databases">
        <authorList>
            <person name="Varghese N."/>
            <person name="Submissions S."/>
        </authorList>
    </citation>
    <scope>NUCLEOTIDE SEQUENCE [LARGE SCALE GENOMIC DNA]</scope>
    <source>
        <strain evidence="11">DSM 22638</strain>
    </source>
</reference>
<dbReference type="Pfam" id="PF03150">
    <property type="entry name" value="CCP_MauG"/>
    <property type="match status" value="1"/>
</dbReference>
<evidence type="ECO:0000256" key="4">
    <source>
        <dbReference type="ARBA" id="ARBA00022729"/>
    </source>
</evidence>
<dbReference type="InterPro" id="IPR036909">
    <property type="entry name" value="Cyt_c-like_dom_sf"/>
</dbReference>
<protein>
    <submittedName>
        <fullName evidence="10">Cytochrome c peroxidase</fullName>
    </submittedName>
</protein>
<name>A0A1M5I3R3_9FLAO</name>
<dbReference type="PROSITE" id="PS51007">
    <property type="entry name" value="CYTC"/>
    <property type="match status" value="1"/>
</dbReference>
<dbReference type="GO" id="GO:0020037">
    <property type="term" value="F:heme binding"/>
    <property type="evidence" value="ECO:0007669"/>
    <property type="project" value="InterPro"/>
</dbReference>
<dbReference type="PANTHER" id="PTHR30600">
    <property type="entry name" value="CYTOCHROME C PEROXIDASE-RELATED"/>
    <property type="match status" value="1"/>
</dbReference>
<dbReference type="GO" id="GO:0046872">
    <property type="term" value="F:metal ion binding"/>
    <property type="evidence" value="ECO:0007669"/>
    <property type="project" value="UniProtKB-KW"/>
</dbReference>
<evidence type="ECO:0000256" key="7">
    <source>
        <dbReference type="PROSITE-ProRule" id="PRU00433"/>
    </source>
</evidence>
<keyword evidence="5" id="KW-0560">Oxidoreductase</keyword>
<accession>A0A1M5I3R3</accession>
<dbReference type="InterPro" id="IPR051395">
    <property type="entry name" value="Cytochrome_c_Peroxidase/MauG"/>
</dbReference>
<dbReference type="RefSeq" id="WP_073176240.1">
    <property type="nucleotide sequence ID" value="NZ_FQWL01000001.1"/>
</dbReference>
<evidence type="ECO:0000313" key="11">
    <source>
        <dbReference type="Proteomes" id="UP000184532"/>
    </source>
</evidence>
<keyword evidence="2 7" id="KW-0349">Heme</keyword>
<dbReference type="PANTHER" id="PTHR30600:SF10">
    <property type="entry name" value="BLL6722 PROTEIN"/>
    <property type="match status" value="1"/>
</dbReference>
<keyword evidence="11" id="KW-1185">Reference proteome</keyword>
<dbReference type="OrthoDB" id="9805202at2"/>
<gene>
    <name evidence="10" type="ORF">SAMN04488116_0415</name>
</gene>
<sequence length="414" mass="45964">MKSNFNVVTFILMVVLASCSSDYSEEILDLPDTVQNDDDQNNDEEPTDPMTDVGDISEEDLAILNTTLDLPDSFFIYDGGLPNFFLNNNLNGEDNTPANNPVSNPGATLGRVLFYDVRLSANNTISCASCHLQENGFSDPDQFSTGFEGGLTGRNSMGLANARFYDNGRFFWDERAASLEAQVLLPIQDAVEMGLSLEELESKLANEAYYQVLFRLAFGDETVTSNRISLALAQFVRSMVSYQSKFDEGLAQSNNPNQNFPNFTASENRGKQLFNSNMTNCSECHHTNAQVGDAARNNGLDATFTDLGVGGVTNNNNQNGEFKVPSLRNIALTAPYMHDGRFATLREVIEHYNTGVQNSATLDNRLRVQGGNVRRLNLSEDDIQALEDFLLTLTDELFIQDEKFSNPFRNEFLE</sequence>
<feature type="compositionally biased region" description="Acidic residues" evidence="8">
    <location>
        <begin position="32"/>
        <end position="47"/>
    </location>
</feature>
<dbReference type="Pfam" id="PF00034">
    <property type="entry name" value="Cytochrom_C"/>
    <property type="match status" value="1"/>
</dbReference>
<evidence type="ECO:0000256" key="3">
    <source>
        <dbReference type="ARBA" id="ARBA00022723"/>
    </source>
</evidence>
<dbReference type="STRING" id="570519.SAMN04488116_0415"/>
<evidence type="ECO:0000256" key="1">
    <source>
        <dbReference type="ARBA" id="ARBA00004196"/>
    </source>
</evidence>
<feature type="domain" description="Cytochrome c" evidence="9">
    <location>
        <begin position="265"/>
        <end position="394"/>
    </location>
</feature>
<dbReference type="GO" id="GO:0004130">
    <property type="term" value="F:cytochrome-c peroxidase activity"/>
    <property type="evidence" value="ECO:0007669"/>
    <property type="project" value="TreeGrafter"/>
</dbReference>
<evidence type="ECO:0000256" key="6">
    <source>
        <dbReference type="ARBA" id="ARBA00023004"/>
    </source>
</evidence>
<evidence type="ECO:0000256" key="2">
    <source>
        <dbReference type="ARBA" id="ARBA00022617"/>
    </source>
</evidence>
<evidence type="ECO:0000256" key="5">
    <source>
        <dbReference type="ARBA" id="ARBA00023002"/>
    </source>
</evidence>
<organism evidence="10 11">
    <name type="scientific">Flagellimonas flava</name>
    <dbReference type="NCBI Taxonomy" id="570519"/>
    <lineage>
        <taxon>Bacteria</taxon>
        <taxon>Pseudomonadati</taxon>
        <taxon>Bacteroidota</taxon>
        <taxon>Flavobacteriia</taxon>
        <taxon>Flavobacteriales</taxon>
        <taxon>Flavobacteriaceae</taxon>
        <taxon>Flagellimonas</taxon>
    </lineage>
</organism>
<dbReference type="AlphaFoldDB" id="A0A1M5I3R3"/>
<evidence type="ECO:0000256" key="8">
    <source>
        <dbReference type="SAM" id="MobiDB-lite"/>
    </source>
</evidence>
<keyword evidence="4" id="KW-0732">Signal</keyword>
<evidence type="ECO:0000313" key="10">
    <source>
        <dbReference type="EMBL" id="SHG22955.1"/>
    </source>
</evidence>
<dbReference type="InterPro" id="IPR004852">
    <property type="entry name" value="Di-haem_cyt_c_peroxidsae"/>
</dbReference>
<keyword evidence="3 7" id="KW-0479">Metal-binding</keyword>
<dbReference type="EMBL" id="FQWL01000001">
    <property type="protein sequence ID" value="SHG22955.1"/>
    <property type="molecule type" value="Genomic_DNA"/>
</dbReference>
<dbReference type="PROSITE" id="PS51257">
    <property type="entry name" value="PROKAR_LIPOPROTEIN"/>
    <property type="match status" value="1"/>
</dbReference>
<evidence type="ECO:0000259" key="9">
    <source>
        <dbReference type="PROSITE" id="PS51007"/>
    </source>
</evidence>
<keyword evidence="6 7" id="KW-0408">Iron</keyword>
<keyword evidence="10" id="KW-0575">Peroxidase</keyword>